<dbReference type="InterPro" id="IPR029035">
    <property type="entry name" value="DHS-like_NAD/FAD-binding_dom"/>
</dbReference>
<dbReference type="GO" id="GO:0030976">
    <property type="term" value="F:thiamine pyrophosphate binding"/>
    <property type="evidence" value="ECO:0007669"/>
    <property type="project" value="InterPro"/>
</dbReference>
<dbReference type="AlphaFoldDB" id="A0A382HRF2"/>
<evidence type="ECO:0008006" key="6">
    <source>
        <dbReference type="Google" id="ProtNLM"/>
    </source>
</evidence>
<evidence type="ECO:0000259" key="3">
    <source>
        <dbReference type="Pfam" id="PF00205"/>
    </source>
</evidence>
<proteinExistence type="inferred from homology"/>
<dbReference type="InterPro" id="IPR045229">
    <property type="entry name" value="TPP_enz"/>
</dbReference>
<dbReference type="Gene3D" id="3.40.50.970">
    <property type="match status" value="1"/>
</dbReference>
<dbReference type="GO" id="GO:0009097">
    <property type="term" value="P:isoleucine biosynthetic process"/>
    <property type="evidence" value="ECO:0007669"/>
    <property type="project" value="TreeGrafter"/>
</dbReference>
<gene>
    <name evidence="5" type="ORF">METZ01_LOCUS242780</name>
</gene>
<reference evidence="5" key="1">
    <citation type="submission" date="2018-05" db="EMBL/GenBank/DDBJ databases">
        <authorList>
            <person name="Lanie J.A."/>
            <person name="Ng W.-L."/>
            <person name="Kazmierczak K.M."/>
            <person name="Andrzejewski T.M."/>
            <person name="Davidsen T.M."/>
            <person name="Wayne K.J."/>
            <person name="Tettelin H."/>
            <person name="Glass J.I."/>
            <person name="Rusch D."/>
            <person name="Podicherti R."/>
            <person name="Tsui H.-C.T."/>
            <person name="Winkler M.E."/>
        </authorList>
    </citation>
    <scope>NUCLEOTIDE SEQUENCE</scope>
</reference>
<evidence type="ECO:0000256" key="1">
    <source>
        <dbReference type="ARBA" id="ARBA00007812"/>
    </source>
</evidence>
<sequence length="351" mass="37875">MLYSPKIYPTATKEPGKMRVIDAIAEILKKEGVKYLSCFPTTPVIEAAAEAGIQPIICRQERVGVGIADGYSRINRGSPPGVFAMQYGPGAENAYPGVATAYSDSVPMLLLPLGHVRGRDRVFPHFSSVESFSSITKYVEQINEAENTVETMRRAFHKLKNGRPGPVMVEIPADLAQEEITDEKLSSYTPAVKALSSADEREVTRAAELILSSEAPLIYAGQGVIYADATEELSELAELIQVPVTTTMAGKGAIDERHDLSLGSSSGVMNGAVLHYLRKADTILALGTSLTKHGMVTAIPSGKKIIHATNNPEDFGNYYTPDIALLGDAKLILRQLIESCLGLLSTRQNLE</sequence>
<dbReference type="GO" id="GO:0050660">
    <property type="term" value="F:flavin adenine dinucleotide binding"/>
    <property type="evidence" value="ECO:0007669"/>
    <property type="project" value="TreeGrafter"/>
</dbReference>
<dbReference type="GO" id="GO:0009099">
    <property type="term" value="P:L-valine biosynthetic process"/>
    <property type="evidence" value="ECO:0007669"/>
    <property type="project" value="TreeGrafter"/>
</dbReference>
<feature type="non-terminal residue" evidence="5">
    <location>
        <position position="351"/>
    </location>
</feature>
<evidence type="ECO:0000313" key="5">
    <source>
        <dbReference type="EMBL" id="SVB89926.1"/>
    </source>
</evidence>
<dbReference type="InterPro" id="IPR012001">
    <property type="entry name" value="Thiamin_PyroP_enz_TPP-bd_dom"/>
</dbReference>
<keyword evidence="2" id="KW-0175">Coiled coil</keyword>
<evidence type="ECO:0000259" key="4">
    <source>
        <dbReference type="Pfam" id="PF02776"/>
    </source>
</evidence>
<organism evidence="5">
    <name type="scientific">marine metagenome</name>
    <dbReference type="NCBI Taxonomy" id="408172"/>
    <lineage>
        <taxon>unclassified sequences</taxon>
        <taxon>metagenomes</taxon>
        <taxon>ecological metagenomes</taxon>
    </lineage>
</organism>
<feature type="domain" description="Thiamine pyrophosphate enzyme central" evidence="3">
    <location>
        <begin position="203"/>
        <end position="336"/>
    </location>
</feature>
<dbReference type="EMBL" id="UINC01062882">
    <property type="protein sequence ID" value="SVB89926.1"/>
    <property type="molecule type" value="Genomic_DNA"/>
</dbReference>
<feature type="domain" description="Thiamine pyrophosphate enzyme N-terminal TPP-binding" evidence="4">
    <location>
        <begin position="18"/>
        <end position="112"/>
    </location>
</feature>
<comment type="similarity">
    <text evidence="1">Belongs to the TPP enzyme family.</text>
</comment>
<dbReference type="Pfam" id="PF02776">
    <property type="entry name" value="TPP_enzyme_N"/>
    <property type="match status" value="1"/>
</dbReference>
<dbReference type="InterPro" id="IPR012000">
    <property type="entry name" value="Thiamin_PyroP_enz_cen_dom"/>
</dbReference>
<name>A0A382HRF2_9ZZZZ</name>
<accession>A0A382HRF2</accession>
<dbReference type="Gene3D" id="3.40.50.1220">
    <property type="entry name" value="TPP-binding domain"/>
    <property type="match status" value="1"/>
</dbReference>
<dbReference type="CDD" id="cd07035">
    <property type="entry name" value="TPP_PYR_POX_like"/>
    <property type="match status" value="1"/>
</dbReference>
<dbReference type="PANTHER" id="PTHR18968">
    <property type="entry name" value="THIAMINE PYROPHOSPHATE ENZYMES"/>
    <property type="match status" value="1"/>
</dbReference>
<evidence type="ECO:0000256" key="2">
    <source>
        <dbReference type="SAM" id="Coils"/>
    </source>
</evidence>
<dbReference type="SUPFAM" id="SSF52518">
    <property type="entry name" value="Thiamin diphosphate-binding fold (THDP-binding)"/>
    <property type="match status" value="1"/>
</dbReference>
<dbReference type="InterPro" id="IPR029061">
    <property type="entry name" value="THDP-binding"/>
</dbReference>
<dbReference type="Pfam" id="PF00205">
    <property type="entry name" value="TPP_enzyme_M"/>
    <property type="match status" value="1"/>
</dbReference>
<dbReference type="PANTHER" id="PTHR18968:SF13">
    <property type="entry name" value="ACETOLACTATE SYNTHASE CATALYTIC SUBUNIT, MITOCHONDRIAL"/>
    <property type="match status" value="1"/>
</dbReference>
<protein>
    <recommendedName>
        <fullName evidence="6">Thiamine pyrophosphate enzyme N-terminal TPP-binding domain-containing protein</fullName>
    </recommendedName>
</protein>
<dbReference type="GO" id="GO:0003984">
    <property type="term" value="F:acetolactate synthase activity"/>
    <property type="evidence" value="ECO:0007669"/>
    <property type="project" value="TreeGrafter"/>
</dbReference>
<dbReference type="GO" id="GO:0005948">
    <property type="term" value="C:acetolactate synthase complex"/>
    <property type="evidence" value="ECO:0007669"/>
    <property type="project" value="TreeGrafter"/>
</dbReference>
<dbReference type="SUPFAM" id="SSF52467">
    <property type="entry name" value="DHS-like NAD/FAD-binding domain"/>
    <property type="match status" value="1"/>
</dbReference>
<dbReference type="GO" id="GO:0000287">
    <property type="term" value="F:magnesium ion binding"/>
    <property type="evidence" value="ECO:0007669"/>
    <property type="project" value="InterPro"/>
</dbReference>
<feature type="coiled-coil region" evidence="2">
    <location>
        <begin position="135"/>
        <end position="162"/>
    </location>
</feature>